<dbReference type="Proteomes" id="UP000177360">
    <property type="component" value="Unassembled WGS sequence"/>
</dbReference>
<organism evidence="2 3">
    <name type="scientific">Candidatus Nealsonbacteria bacterium RIFCSPHIGHO2_01_FULL_38_55</name>
    <dbReference type="NCBI Taxonomy" id="1801664"/>
    <lineage>
        <taxon>Bacteria</taxon>
        <taxon>Candidatus Nealsoniibacteriota</taxon>
    </lineage>
</organism>
<evidence type="ECO:0000313" key="3">
    <source>
        <dbReference type="Proteomes" id="UP000177360"/>
    </source>
</evidence>
<dbReference type="InterPro" id="IPR006674">
    <property type="entry name" value="HD_domain"/>
</dbReference>
<protein>
    <recommendedName>
        <fullName evidence="1">HD domain-containing protein</fullName>
    </recommendedName>
</protein>
<comment type="caution">
    <text evidence="2">The sequence shown here is derived from an EMBL/GenBank/DDBJ whole genome shotgun (WGS) entry which is preliminary data.</text>
</comment>
<evidence type="ECO:0000259" key="1">
    <source>
        <dbReference type="Pfam" id="PF01966"/>
    </source>
</evidence>
<dbReference type="PANTHER" id="PTHR33594:SF1">
    <property type="entry name" value="HD_PDEASE DOMAIN-CONTAINING PROTEIN"/>
    <property type="match status" value="1"/>
</dbReference>
<gene>
    <name evidence="2" type="ORF">A2626_01320</name>
</gene>
<dbReference type="EMBL" id="MHLZ01000040">
    <property type="protein sequence ID" value="OGZ19226.1"/>
    <property type="molecule type" value="Genomic_DNA"/>
</dbReference>
<dbReference type="Gene3D" id="1.20.58.1910">
    <property type="match status" value="1"/>
</dbReference>
<dbReference type="AlphaFoldDB" id="A0A1G2E040"/>
<accession>A0A1G2E040</accession>
<reference evidence="2 3" key="1">
    <citation type="journal article" date="2016" name="Nat. Commun.">
        <title>Thousands of microbial genomes shed light on interconnected biogeochemical processes in an aquifer system.</title>
        <authorList>
            <person name="Anantharaman K."/>
            <person name="Brown C.T."/>
            <person name="Hug L.A."/>
            <person name="Sharon I."/>
            <person name="Castelle C.J."/>
            <person name="Probst A.J."/>
            <person name="Thomas B.C."/>
            <person name="Singh A."/>
            <person name="Wilkins M.J."/>
            <person name="Karaoz U."/>
            <person name="Brodie E.L."/>
            <person name="Williams K.H."/>
            <person name="Hubbard S.S."/>
            <person name="Banfield J.F."/>
        </authorList>
    </citation>
    <scope>NUCLEOTIDE SEQUENCE [LARGE SCALE GENOMIC DNA]</scope>
</reference>
<dbReference type="SUPFAM" id="SSF109604">
    <property type="entry name" value="HD-domain/PDEase-like"/>
    <property type="match status" value="1"/>
</dbReference>
<proteinExistence type="predicted"/>
<evidence type="ECO:0000313" key="2">
    <source>
        <dbReference type="EMBL" id="OGZ19226.1"/>
    </source>
</evidence>
<dbReference type="Gene3D" id="1.10.472.50">
    <property type="entry name" value="HD-domain/PDEase-like"/>
    <property type="match status" value="1"/>
</dbReference>
<dbReference type="PANTHER" id="PTHR33594">
    <property type="entry name" value="SUPERFAMILY HYDROLASE, PUTATIVE (AFU_ORTHOLOGUE AFUA_1G03035)-RELATED"/>
    <property type="match status" value="1"/>
</dbReference>
<dbReference type="Pfam" id="PF01966">
    <property type="entry name" value="HD"/>
    <property type="match status" value="1"/>
</dbReference>
<name>A0A1G2E040_9BACT</name>
<sequence>MEKIKFLDKILAEIEAQLTPAYQLKFCPDKGHAIDHIKRMLKIAETIYDPGKINLFLLKVAIWLHNIDRTTAIPASTPEDRQKFIENFLKKLKFSQKEIALIVNAVEKHNQLNDTSDSALLRYLKDCDRLDIGAMGIVRAVIWWQNQNIPISAPEDFLLSKPELTKIENIISLLSGFNYLCEWEGMIRVPKAKALGRKKFAFMKKFRDQLIEELTL</sequence>
<feature type="domain" description="HD" evidence="1">
    <location>
        <begin position="34"/>
        <end position="131"/>
    </location>
</feature>